<dbReference type="GO" id="GO:0046872">
    <property type="term" value="F:metal ion binding"/>
    <property type="evidence" value="ECO:0007669"/>
    <property type="project" value="UniProtKB-KW"/>
</dbReference>
<dbReference type="EMBL" id="LGSR01000019">
    <property type="protein sequence ID" value="KOS19993.1"/>
    <property type="molecule type" value="Genomic_DNA"/>
</dbReference>
<evidence type="ECO:0000259" key="4">
    <source>
        <dbReference type="PROSITE" id="PS51891"/>
    </source>
</evidence>
<proteinExistence type="inferred from homology"/>
<dbReference type="GO" id="GO:0016846">
    <property type="term" value="F:carbon-sulfur lyase activity"/>
    <property type="evidence" value="ECO:0007669"/>
    <property type="project" value="InterPro"/>
</dbReference>
<evidence type="ECO:0000256" key="1">
    <source>
        <dbReference type="ARBA" id="ARBA00005495"/>
    </source>
</evidence>
<gene>
    <name evidence="5" type="ORF">ESCO_005593</name>
</gene>
<dbReference type="AlphaFoldDB" id="A0A0M9VUK3"/>
<evidence type="ECO:0000256" key="3">
    <source>
        <dbReference type="ARBA" id="ARBA00022833"/>
    </source>
</evidence>
<organism evidence="5 6">
    <name type="scientific">Escovopsis weberi</name>
    <dbReference type="NCBI Taxonomy" id="150374"/>
    <lineage>
        <taxon>Eukaryota</taxon>
        <taxon>Fungi</taxon>
        <taxon>Dikarya</taxon>
        <taxon>Ascomycota</taxon>
        <taxon>Pezizomycotina</taxon>
        <taxon>Sordariomycetes</taxon>
        <taxon>Hypocreomycetidae</taxon>
        <taxon>Hypocreales</taxon>
        <taxon>Hypocreaceae</taxon>
        <taxon>Escovopsis</taxon>
    </lineage>
</organism>
<dbReference type="InterPro" id="IPR011057">
    <property type="entry name" value="Mss4-like_sf"/>
</dbReference>
<dbReference type="STRING" id="150374.A0A0M9VUK3"/>
<protein>
    <recommendedName>
        <fullName evidence="4">CENP-V/GFA domain-containing protein</fullName>
    </recommendedName>
</protein>
<accession>A0A0M9VUK3</accession>
<sequence>MKDCDCSICTRIAWAGVYANKAQVRLTGTEHAQEYRFGREFTGHPFCKTCGAHVYMNLYGPPQHLVDGFPEEKKAQVRAMLDLKPVNVRHLENVDLGALAIERNVEGTDGYERDVLGLED</sequence>
<reference evidence="5 6" key="1">
    <citation type="submission" date="2015-07" db="EMBL/GenBank/DDBJ databases">
        <title>The genome of the fungus Escovopsis weberi, a specialized disease agent of ant agriculture.</title>
        <authorList>
            <person name="de Man T.J."/>
            <person name="Stajich J.E."/>
            <person name="Kubicek C.P."/>
            <person name="Chenthamara K."/>
            <person name="Atanasova L."/>
            <person name="Druzhinina I.S."/>
            <person name="Birnbaum S."/>
            <person name="Barribeau S.M."/>
            <person name="Teiling C."/>
            <person name="Suen G."/>
            <person name="Currie C."/>
            <person name="Gerardo N.M."/>
        </authorList>
    </citation>
    <scope>NUCLEOTIDE SEQUENCE [LARGE SCALE GENOMIC DNA]</scope>
</reference>
<dbReference type="InterPro" id="IPR006913">
    <property type="entry name" value="CENP-V/GFA"/>
</dbReference>
<dbReference type="Gene3D" id="2.170.150.70">
    <property type="match status" value="1"/>
</dbReference>
<feature type="domain" description="CENP-V/GFA" evidence="4">
    <location>
        <begin position="1"/>
        <end position="112"/>
    </location>
</feature>
<keyword evidence="6" id="KW-1185">Reference proteome</keyword>
<name>A0A0M9VUK3_ESCWE</name>
<comment type="caution">
    <text evidence="5">The sequence shown here is derived from an EMBL/GenBank/DDBJ whole genome shotgun (WGS) entry which is preliminary data.</text>
</comment>
<dbReference type="Proteomes" id="UP000053831">
    <property type="component" value="Unassembled WGS sequence"/>
</dbReference>
<dbReference type="SUPFAM" id="SSF51316">
    <property type="entry name" value="Mss4-like"/>
    <property type="match status" value="1"/>
</dbReference>
<keyword evidence="3" id="KW-0862">Zinc</keyword>
<keyword evidence="2" id="KW-0479">Metal-binding</keyword>
<dbReference type="OrthoDB" id="2993351at2759"/>
<evidence type="ECO:0000256" key="2">
    <source>
        <dbReference type="ARBA" id="ARBA00022723"/>
    </source>
</evidence>
<evidence type="ECO:0000313" key="5">
    <source>
        <dbReference type="EMBL" id="KOS19993.1"/>
    </source>
</evidence>
<dbReference type="PROSITE" id="PS51891">
    <property type="entry name" value="CENP_V_GFA"/>
    <property type="match status" value="1"/>
</dbReference>
<evidence type="ECO:0000313" key="6">
    <source>
        <dbReference type="Proteomes" id="UP000053831"/>
    </source>
</evidence>
<comment type="similarity">
    <text evidence="1">Belongs to the Gfa family.</text>
</comment>